<keyword evidence="2" id="KW-1185">Reference proteome</keyword>
<evidence type="ECO:0000313" key="1">
    <source>
        <dbReference type="EMBL" id="MPC27161.1"/>
    </source>
</evidence>
<protein>
    <submittedName>
        <fullName evidence="1">Uncharacterized protein</fullName>
    </submittedName>
</protein>
<proteinExistence type="predicted"/>
<sequence length="268" mass="29501">MYHAGPCDRAKRVWPPSELHPHLCWVGLPPRHSPVNPFAAAACDLTIADPLSSELLTLTEPCSLDEGGGLCNSFSQLCQVLLYVTIGLATTKCWWSSGKGTGRTATHGAIVRNQTTRHTPGQPSIRGPTWGSCHHRWWSSVWFGKTCTIETRKSTPETPTLVPIPPCHPLPCCDTRMIVYLTRLVVFPQVAVIKTGDKVKQLPELVLVEGGRGNNSQPRHTLGVTINKSQFSGILEHCFGVVSHVSFKATHKCLEYSESPLKHKFSNH</sequence>
<organism evidence="1 2">
    <name type="scientific">Portunus trituberculatus</name>
    <name type="common">Swimming crab</name>
    <name type="synonym">Neptunus trituberculatus</name>
    <dbReference type="NCBI Taxonomy" id="210409"/>
    <lineage>
        <taxon>Eukaryota</taxon>
        <taxon>Metazoa</taxon>
        <taxon>Ecdysozoa</taxon>
        <taxon>Arthropoda</taxon>
        <taxon>Crustacea</taxon>
        <taxon>Multicrustacea</taxon>
        <taxon>Malacostraca</taxon>
        <taxon>Eumalacostraca</taxon>
        <taxon>Eucarida</taxon>
        <taxon>Decapoda</taxon>
        <taxon>Pleocyemata</taxon>
        <taxon>Brachyura</taxon>
        <taxon>Eubrachyura</taxon>
        <taxon>Portunoidea</taxon>
        <taxon>Portunidae</taxon>
        <taxon>Portuninae</taxon>
        <taxon>Portunus</taxon>
    </lineage>
</organism>
<reference evidence="1 2" key="1">
    <citation type="submission" date="2019-05" db="EMBL/GenBank/DDBJ databases">
        <title>Another draft genome of Portunus trituberculatus and its Hox gene families provides insights of decapod evolution.</title>
        <authorList>
            <person name="Jeong J.-H."/>
            <person name="Song I."/>
            <person name="Kim S."/>
            <person name="Choi T."/>
            <person name="Kim D."/>
            <person name="Ryu S."/>
            <person name="Kim W."/>
        </authorList>
    </citation>
    <scope>NUCLEOTIDE SEQUENCE [LARGE SCALE GENOMIC DNA]</scope>
    <source>
        <tissue evidence="1">Muscle</tissue>
    </source>
</reference>
<comment type="caution">
    <text evidence="1">The sequence shown here is derived from an EMBL/GenBank/DDBJ whole genome shotgun (WGS) entry which is preliminary data.</text>
</comment>
<dbReference type="EMBL" id="VSRR010001701">
    <property type="protein sequence ID" value="MPC27161.1"/>
    <property type="molecule type" value="Genomic_DNA"/>
</dbReference>
<evidence type="ECO:0000313" key="2">
    <source>
        <dbReference type="Proteomes" id="UP000324222"/>
    </source>
</evidence>
<dbReference type="Proteomes" id="UP000324222">
    <property type="component" value="Unassembled WGS sequence"/>
</dbReference>
<dbReference type="AlphaFoldDB" id="A0A5B7DZK9"/>
<accession>A0A5B7DZK9</accession>
<gene>
    <name evidence="1" type="ORF">E2C01_020326</name>
</gene>
<name>A0A5B7DZK9_PORTR</name>